<dbReference type="InterPro" id="IPR053910">
    <property type="entry name" value="RsmI_HTH"/>
</dbReference>
<dbReference type="InterPro" id="IPR035996">
    <property type="entry name" value="4pyrrol_Methylase_sf"/>
</dbReference>
<reference evidence="9 10" key="1">
    <citation type="submission" date="2023-07" db="EMBL/GenBank/DDBJ databases">
        <title>Genomic Encyclopedia of Type Strains, Phase IV (KMG-IV): sequencing the most valuable type-strain genomes for metagenomic binning, comparative biology and taxonomic classification.</title>
        <authorList>
            <person name="Goeker M."/>
        </authorList>
    </citation>
    <scope>NUCLEOTIDE SEQUENCE [LARGE SCALE GENOMIC DNA]</scope>
    <source>
        <strain evidence="9 10">B1-1</strain>
    </source>
</reference>
<proteinExistence type="inferred from homology"/>
<accession>A0ABU0M7T4</accession>
<comment type="similarity">
    <text evidence="6">Belongs to the methyltransferase superfamily. RsmI family.</text>
</comment>
<comment type="subcellular location">
    <subcellularLocation>
        <location evidence="6">Cytoplasm</location>
    </subcellularLocation>
</comment>
<dbReference type="EC" id="2.1.1.198" evidence="6"/>
<dbReference type="Pfam" id="PF00590">
    <property type="entry name" value="TP_methylase"/>
    <property type="match status" value="1"/>
</dbReference>
<evidence type="ECO:0000256" key="1">
    <source>
        <dbReference type="ARBA" id="ARBA00022490"/>
    </source>
</evidence>
<evidence type="ECO:0000256" key="6">
    <source>
        <dbReference type="HAMAP-Rule" id="MF_01877"/>
    </source>
</evidence>
<comment type="caution">
    <text evidence="9">The sequence shown here is derived from an EMBL/GenBank/DDBJ whole genome shotgun (WGS) entry which is preliminary data.</text>
</comment>
<feature type="domain" description="RsmI HTH" evidence="8">
    <location>
        <begin position="252"/>
        <end position="296"/>
    </location>
</feature>
<keyword evidence="10" id="KW-1185">Reference proteome</keyword>
<keyword evidence="2 6" id="KW-0698">rRNA processing</keyword>
<organism evidence="9 10">
    <name type="scientific">Kaistia geumhonensis</name>
    <dbReference type="NCBI Taxonomy" id="410839"/>
    <lineage>
        <taxon>Bacteria</taxon>
        <taxon>Pseudomonadati</taxon>
        <taxon>Pseudomonadota</taxon>
        <taxon>Alphaproteobacteria</taxon>
        <taxon>Hyphomicrobiales</taxon>
        <taxon>Kaistiaceae</taxon>
        <taxon>Kaistia</taxon>
    </lineage>
</organism>
<dbReference type="InterPro" id="IPR014776">
    <property type="entry name" value="4pyrrole_Mease_sub2"/>
</dbReference>
<feature type="domain" description="Tetrapyrrole methylase" evidence="7">
    <location>
        <begin position="27"/>
        <end position="226"/>
    </location>
</feature>
<evidence type="ECO:0000256" key="2">
    <source>
        <dbReference type="ARBA" id="ARBA00022552"/>
    </source>
</evidence>
<keyword evidence="1 6" id="KW-0963">Cytoplasm</keyword>
<dbReference type="InterPro" id="IPR000878">
    <property type="entry name" value="4pyrrol_Mease"/>
</dbReference>
<dbReference type="GO" id="GO:0032259">
    <property type="term" value="P:methylation"/>
    <property type="evidence" value="ECO:0007669"/>
    <property type="project" value="UniProtKB-KW"/>
</dbReference>
<evidence type="ECO:0000313" key="10">
    <source>
        <dbReference type="Proteomes" id="UP001223743"/>
    </source>
</evidence>
<sequence length="305" mass="31894">MSGSDTPKRRYAIEGHGFEAPPLETGLYIVSTPIGNLRDVTLRALQVLAGADLVACEDTRVTRVLLNHYGIATSLLAYHEHNAEEQRPRLLAVLGEGKSVALVSDAGTPLVSDPGFRLVGAVAEAGHKVVPIPGASAILSGLVTAGLPTDAFLFAGFLPTKTVARKKRIAALAGVPATLVFYESPHRTADALADLSETLGAERPAVLARELTKMFETVRRGTLGSLAAELATEPTPKGEIVLLVGPPEESAPDASDLDALLESLLAELPVKEAAQRAAAATGLPRRDLYQRALALKAGDEHGGAD</sequence>
<dbReference type="Gene3D" id="3.40.1010.10">
    <property type="entry name" value="Cobalt-precorrin-4 Transmethylase, Domain 1"/>
    <property type="match status" value="1"/>
</dbReference>
<dbReference type="Pfam" id="PF23016">
    <property type="entry name" value="RsmI_C"/>
    <property type="match status" value="1"/>
</dbReference>
<comment type="catalytic activity">
    <reaction evidence="6">
        <text>cytidine(1402) in 16S rRNA + S-adenosyl-L-methionine = 2'-O-methylcytidine(1402) in 16S rRNA + S-adenosyl-L-homocysteine + H(+)</text>
        <dbReference type="Rhea" id="RHEA:42924"/>
        <dbReference type="Rhea" id="RHEA-COMP:10285"/>
        <dbReference type="Rhea" id="RHEA-COMP:10286"/>
        <dbReference type="ChEBI" id="CHEBI:15378"/>
        <dbReference type="ChEBI" id="CHEBI:57856"/>
        <dbReference type="ChEBI" id="CHEBI:59789"/>
        <dbReference type="ChEBI" id="CHEBI:74495"/>
        <dbReference type="ChEBI" id="CHEBI:82748"/>
        <dbReference type="EC" id="2.1.1.198"/>
    </reaction>
</comment>
<name>A0ABU0M7T4_9HYPH</name>
<evidence type="ECO:0000259" key="8">
    <source>
        <dbReference type="Pfam" id="PF23016"/>
    </source>
</evidence>
<keyword evidence="5 6" id="KW-0949">S-adenosyl-L-methionine</keyword>
<dbReference type="NCBIfam" id="TIGR00096">
    <property type="entry name" value="16S rRNA (cytidine(1402)-2'-O)-methyltransferase"/>
    <property type="match status" value="1"/>
</dbReference>
<dbReference type="Gene3D" id="3.30.950.10">
    <property type="entry name" value="Methyltransferase, Cobalt-precorrin-4 Transmethylase, Domain 2"/>
    <property type="match status" value="1"/>
</dbReference>
<dbReference type="EMBL" id="JAUSWJ010000001">
    <property type="protein sequence ID" value="MDQ0516992.1"/>
    <property type="molecule type" value="Genomic_DNA"/>
</dbReference>
<comment type="function">
    <text evidence="6">Catalyzes the 2'-O-methylation of the ribose of cytidine 1402 (C1402) in 16S rRNA.</text>
</comment>
<evidence type="ECO:0000259" key="7">
    <source>
        <dbReference type="Pfam" id="PF00590"/>
    </source>
</evidence>
<evidence type="ECO:0000256" key="5">
    <source>
        <dbReference type="ARBA" id="ARBA00022691"/>
    </source>
</evidence>
<dbReference type="PIRSF" id="PIRSF005917">
    <property type="entry name" value="MTase_YraL"/>
    <property type="match status" value="1"/>
</dbReference>
<dbReference type="GO" id="GO:0008168">
    <property type="term" value="F:methyltransferase activity"/>
    <property type="evidence" value="ECO:0007669"/>
    <property type="project" value="UniProtKB-KW"/>
</dbReference>
<protein>
    <recommendedName>
        <fullName evidence="6">Ribosomal RNA small subunit methyltransferase I</fullName>
        <ecNumber evidence="6">2.1.1.198</ecNumber>
    </recommendedName>
    <alternativeName>
        <fullName evidence="6">16S rRNA 2'-O-ribose C1402 methyltransferase</fullName>
    </alternativeName>
    <alternativeName>
        <fullName evidence="6">rRNA (cytidine-2'-O-)-methyltransferase RsmI</fullName>
    </alternativeName>
</protein>
<dbReference type="RefSeq" id="WP_266278891.1">
    <property type="nucleotide sequence ID" value="NZ_JAPKNF010000001.1"/>
</dbReference>
<dbReference type="PANTHER" id="PTHR46111:SF1">
    <property type="entry name" value="RIBOSOMAL RNA SMALL SUBUNIT METHYLTRANSFERASE I"/>
    <property type="match status" value="1"/>
</dbReference>
<dbReference type="CDD" id="cd11648">
    <property type="entry name" value="RsmI"/>
    <property type="match status" value="1"/>
</dbReference>
<dbReference type="InterPro" id="IPR014777">
    <property type="entry name" value="4pyrrole_Mease_sub1"/>
</dbReference>
<evidence type="ECO:0000313" key="9">
    <source>
        <dbReference type="EMBL" id="MDQ0516992.1"/>
    </source>
</evidence>
<dbReference type="PROSITE" id="PS01296">
    <property type="entry name" value="RSMI"/>
    <property type="match status" value="1"/>
</dbReference>
<dbReference type="InterPro" id="IPR018063">
    <property type="entry name" value="SAM_MeTrfase_RsmI_CS"/>
</dbReference>
<dbReference type="HAMAP" id="MF_01877">
    <property type="entry name" value="16SrRNA_methyltr_I"/>
    <property type="match status" value="1"/>
</dbReference>
<dbReference type="SUPFAM" id="SSF53790">
    <property type="entry name" value="Tetrapyrrole methylase"/>
    <property type="match status" value="1"/>
</dbReference>
<keyword evidence="3 6" id="KW-0489">Methyltransferase</keyword>
<dbReference type="Proteomes" id="UP001223743">
    <property type="component" value="Unassembled WGS sequence"/>
</dbReference>
<dbReference type="InterPro" id="IPR008189">
    <property type="entry name" value="rRNA_ssu_MeTfrase_I"/>
</dbReference>
<keyword evidence="4 6" id="KW-0808">Transferase</keyword>
<gene>
    <name evidence="6" type="primary">rsmI</name>
    <name evidence="9" type="ORF">QO015_002605</name>
</gene>
<evidence type="ECO:0000256" key="4">
    <source>
        <dbReference type="ARBA" id="ARBA00022679"/>
    </source>
</evidence>
<evidence type="ECO:0000256" key="3">
    <source>
        <dbReference type="ARBA" id="ARBA00022603"/>
    </source>
</evidence>
<dbReference type="PANTHER" id="PTHR46111">
    <property type="entry name" value="RIBOSOMAL RNA SMALL SUBUNIT METHYLTRANSFERASE I"/>
    <property type="match status" value="1"/>
</dbReference>